<evidence type="ECO:0000313" key="6">
    <source>
        <dbReference type="Proteomes" id="UP000824208"/>
    </source>
</evidence>
<keyword evidence="1" id="KW-0067">ATP-binding</keyword>
<comment type="caution">
    <text evidence="5">The sequence shown here is derived from an EMBL/GenBank/DDBJ whole genome shotgun (WGS) entry which is preliminary data.</text>
</comment>
<evidence type="ECO:0000259" key="3">
    <source>
        <dbReference type="PROSITE" id="PS50011"/>
    </source>
</evidence>
<dbReference type="Proteomes" id="UP000824208">
    <property type="component" value="Unassembled WGS sequence"/>
</dbReference>
<dbReference type="Pfam" id="PF26182">
    <property type="entry name" value="Ig_NUP210_5th"/>
    <property type="match status" value="1"/>
</dbReference>
<dbReference type="SMART" id="SM00740">
    <property type="entry name" value="PASTA"/>
    <property type="match status" value="2"/>
</dbReference>
<feature type="compositionally biased region" description="Polar residues" evidence="2">
    <location>
        <begin position="527"/>
        <end position="536"/>
    </location>
</feature>
<dbReference type="InterPro" id="IPR000719">
    <property type="entry name" value="Prot_kinase_dom"/>
</dbReference>
<dbReference type="EMBL" id="DWYC01000087">
    <property type="protein sequence ID" value="HJB57818.1"/>
    <property type="molecule type" value="Genomic_DNA"/>
</dbReference>
<dbReference type="InterPro" id="IPR003343">
    <property type="entry name" value="Big_2"/>
</dbReference>
<dbReference type="GO" id="GO:0005524">
    <property type="term" value="F:ATP binding"/>
    <property type="evidence" value="ECO:0007669"/>
    <property type="project" value="UniProtKB-UniRule"/>
</dbReference>
<feature type="domain" description="PASTA" evidence="4">
    <location>
        <begin position="446"/>
        <end position="512"/>
    </location>
</feature>
<reference evidence="5" key="1">
    <citation type="journal article" date="2021" name="PeerJ">
        <title>Extensive microbial diversity within the chicken gut microbiome revealed by metagenomics and culture.</title>
        <authorList>
            <person name="Gilroy R."/>
            <person name="Ravi A."/>
            <person name="Getino M."/>
            <person name="Pursley I."/>
            <person name="Horton D.L."/>
            <person name="Alikhan N.F."/>
            <person name="Baker D."/>
            <person name="Gharbi K."/>
            <person name="Hall N."/>
            <person name="Watson M."/>
            <person name="Adriaenssens E.M."/>
            <person name="Foster-Nyarko E."/>
            <person name="Jarju S."/>
            <person name="Secka A."/>
            <person name="Antonio M."/>
            <person name="Oren A."/>
            <person name="Chaudhuri R.R."/>
            <person name="La Ragione R."/>
            <person name="Hildebrand F."/>
            <person name="Pallen M.J."/>
        </authorList>
    </citation>
    <scope>NUCLEOTIDE SEQUENCE</scope>
    <source>
        <strain evidence="5">CHK189-11263</strain>
    </source>
</reference>
<dbReference type="SUPFAM" id="SSF49373">
    <property type="entry name" value="Invasin/intimin cell-adhesion fragments"/>
    <property type="match status" value="8"/>
</dbReference>
<sequence length="1298" mass="135764">MAEYESTYEVCPYCGYEAGAPAESPLHMAPGTLLAGRYLIGRVLGYGGFGVTYLGWDQVLGQAVAVKEYLPSEFATRMAGQSRVTVFQGNKAQQFADGLGKFVDEAKRLVKFQDEPGIVRVFDSFEANQTAYLVMEYLEGETLAACLEREGKLPPERAVALLEPVIRSLEAVHQAGILHRDIAPDNIFLTRDGRVKLIDFGAARYATTSHSRSLTVIIKPGYSPEEQYRSRGDQGPWTDVYALAAVLYRMITGVTPPDALERRAWLEKKRKDILEPPSRHAKLDRDLENAILNAMNVRVEDRTASAEAFWQELTSPDGVKRRSGHIKPLDVLRWPLALKIAVPAAGALVLVLLALLFTGHLGEQAELNTEIALGEGMTRVPSVVNYSVGVAQEMLDEQSLRPVIGGRKRSDTIPVDLVLYQSVDAGAVVEEDTQVELYLSAPLEAETPEGTAPDVAYYALEEASALLTQMGAVVSVEYEYSADVAQGIVIRQSVEMGEPLSAGTPVTLYVSQGPDPALEQPAEEGTSESQAPQSAPLQLNRSSLRLYVGDRVTLRASGGGGSYRWSSSDSSVVSVSNGSVTAAGAGQATITVSSGGSSVSCSVVVQDYTPRLNRSTLTLSAGAQATLSASGYPSGVSVRWSSSNSAVASVSASGVITAQSPGSCTITAQCSLSGRTYSAACAVTVAEGEVGSVVLSESSLLLTLGSGTSLGTDAAVYPSNASISWQSSDPAVAEVNAYGWVTPKQDGEATITASIVHNGQVYSDHCTVRVVEPEISLSDTSLTLTPGEWEILSVGSYPYEPDEILWESADSQVATAGGGSVTAQGEGRTTITVTAVFGSYRCHAACSVTVTPTAGLTISSSGISLLEGETYWLDADATPAGQSITWRSDDPSVASVSSSGRVTAEGTGSTTIVASMTYDGVLYSDSCHVSVSPGGSLTLSDHTLALEAGQQRTLTARTSPTNSSVTWRSSDSGVASVSSSGAVTAVGAGSATITASMTYGNTTYSDECRVTVSEAAGITLSHSSLTLEVPLSQDLTVYTTPAGQRVTWSSSDPGVASVSSSGRVTAEGGGSATITASMTYGGQTYSASCAVTVEVPEIIGNVTIEPGELALSVGESQMLGFSSSFTNTTDIGPTVWSSSDSDIAAVSGGTVTAKGEGTAVITASVTAGGQTFRDQCTVTVSAREPENIVIPVSLSIGSNDAVSERIHQGDTVTLDIDIDTGGESGEDLFTLWVARLDGYSWEQLGAYYVDGSTHTTLDLDISSLDTNGSDTFAVSLFYSDNFSTGNSLGDILIRLVVV</sequence>
<dbReference type="Gene3D" id="1.10.510.10">
    <property type="entry name" value="Transferase(Phosphotransferase) domain 1"/>
    <property type="match status" value="1"/>
</dbReference>
<dbReference type="PROSITE" id="PS00109">
    <property type="entry name" value="PROTEIN_KINASE_TYR"/>
    <property type="match status" value="1"/>
</dbReference>
<keyword evidence="1" id="KW-0547">Nucleotide-binding</keyword>
<accession>A0A9D2MCZ1</accession>
<feature type="domain" description="PASTA" evidence="4">
    <location>
        <begin position="374"/>
        <end position="441"/>
    </location>
</feature>
<dbReference type="InterPro" id="IPR045197">
    <property type="entry name" value="NUP210-like"/>
</dbReference>
<dbReference type="PROSITE" id="PS51178">
    <property type="entry name" value="PASTA"/>
    <property type="match status" value="2"/>
</dbReference>
<dbReference type="Gene3D" id="2.60.40.1080">
    <property type="match status" value="8"/>
</dbReference>
<evidence type="ECO:0000313" key="5">
    <source>
        <dbReference type="EMBL" id="HJB57818.1"/>
    </source>
</evidence>
<dbReference type="Pfam" id="PF00069">
    <property type="entry name" value="Pkinase"/>
    <property type="match status" value="1"/>
</dbReference>
<evidence type="ECO:0000256" key="1">
    <source>
        <dbReference type="PROSITE-ProRule" id="PRU10141"/>
    </source>
</evidence>
<dbReference type="SMART" id="SM00219">
    <property type="entry name" value="TyrKc"/>
    <property type="match status" value="1"/>
</dbReference>
<gene>
    <name evidence="5" type="ORF">H9714_09735</name>
</gene>
<dbReference type="SUPFAM" id="SSF54184">
    <property type="entry name" value="Penicillin-binding protein 2x (pbp-2x), c-terminal domain"/>
    <property type="match status" value="1"/>
</dbReference>
<dbReference type="InterPro" id="IPR008266">
    <property type="entry name" value="Tyr_kinase_AS"/>
</dbReference>
<proteinExistence type="predicted"/>
<dbReference type="Gene3D" id="3.30.10.20">
    <property type="match status" value="2"/>
</dbReference>
<dbReference type="SUPFAM" id="SSF56112">
    <property type="entry name" value="Protein kinase-like (PK-like)"/>
    <property type="match status" value="1"/>
</dbReference>
<dbReference type="PANTHER" id="PTHR23019">
    <property type="entry name" value="NUCLEAR PORE MEMBRANE GLYCOPROTEIN GP210-RELATED"/>
    <property type="match status" value="1"/>
</dbReference>
<feature type="domain" description="Protein kinase" evidence="3">
    <location>
        <begin position="38"/>
        <end position="314"/>
    </location>
</feature>
<dbReference type="CDD" id="cd06577">
    <property type="entry name" value="PASTA_pknB"/>
    <property type="match status" value="2"/>
</dbReference>
<name>A0A9D2MCZ1_9FIRM</name>
<dbReference type="SMART" id="SM00635">
    <property type="entry name" value="BID_2"/>
    <property type="match status" value="8"/>
</dbReference>
<dbReference type="InterPro" id="IPR017441">
    <property type="entry name" value="Protein_kinase_ATP_BS"/>
</dbReference>
<protein>
    <submittedName>
        <fullName evidence="5">Ig-like domain-containing protein</fullName>
    </submittedName>
</protein>
<dbReference type="InterPro" id="IPR008964">
    <property type="entry name" value="Invasin/intimin_cell_adhesion"/>
</dbReference>
<reference evidence="5" key="2">
    <citation type="submission" date="2021-04" db="EMBL/GenBank/DDBJ databases">
        <authorList>
            <person name="Gilroy R."/>
        </authorList>
    </citation>
    <scope>NUCLEOTIDE SEQUENCE</scope>
    <source>
        <strain evidence="5">CHK189-11263</strain>
    </source>
</reference>
<dbReference type="InterPro" id="IPR005543">
    <property type="entry name" value="PASTA_dom"/>
</dbReference>
<organism evidence="5 6">
    <name type="scientific">Candidatus Flavonifractor intestinipullorum</name>
    <dbReference type="NCBI Taxonomy" id="2838587"/>
    <lineage>
        <taxon>Bacteria</taxon>
        <taxon>Bacillati</taxon>
        <taxon>Bacillota</taxon>
        <taxon>Clostridia</taxon>
        <taxon>Eubacteriales</taxon>
        <taxon>Oscillospiraceae</taxon>
        <taxon>Flavonifractor</taxon>
    </lineage>
</organism>
<dbReference type="CDD" id="cd14014">
    <property type="entry name" value="STKc_PknB_like"/>
    <property type="match status" value="1"/>
</dbReference>
<dbReference type="Pfam" id="PF02368">
    <property type="entry name" value="Big_2"/>
    <property type="match status" value="7"/>
</dbReference>
<dbReference type="PROSITE" id="PS00107">
    <property type="entry name" value="PROTEIN_KINASE_ATP"/>
    <property type="match status" value="1"/>
</dbReference>
<feature type="region of interest" description="Disordered" evidence="2">
    <location>
        <begin position="505"/>
        <end position="536"/>
    </location>
</feature>
<evidence type="ECO:0000259" key="4">
    <source>
        <dbReference type="PROSITE" id="PS51178"/>
    </source>
</evidence>
<dbReference type="GO" id="GO:0004713">
    <property type="term" value="F:protein tyrosine kinase activity"/>
    <property type="evidence" value="ECO:0007669"/>
    <property type="project" value="InterPro"/>
</dbReference>
<dbReference type="InterPro" id="IPR020635">
    <property type="entry name" value="Tyr_kinase_cat_dom"/>
</dbReference>
<dbReference type="PANTHER" id="PTHR23019:SF0">
    <property type="entry name" value="NUCLEAR PORE MEMBRANE GLYCOPROTEIN 210"/>
    <property type="match status" value="1"/>
</dbReference>
<dbReference type="PROSITE" id="PS50011">
    <property type="entry name" value="PROTEIN_KINASE_DOM"/>
    <property type="match status" value="1"/>
</dbReference>
<evidence type="ECO:0000256" key="2">
    <source>
        <dbReference type="SAM" id="MobiDB-lite"/>
    </source>
</evidence>
<dbReference type="Pfam" id="PF03793">
    <property type="entry name" value="PASTA"/>
    <property type="match status" value="2"/>
</dbReference>
<feature type="binding site" evidence="1">
    <location>
        <position position="67"/>
    </location>
    <ligand>
        <name>ATP</name>
        <dbReference type="ChEBI" id="CHEBI:30616"/>
    </ligand>
</feature>
<dbReference type="InterPro" id="IPR011009">
    <property type="entry name" value="Kinase-like_dom_sf"/>
</dbReference>
<dbReference type="Gene3D" id="3.30.200.20">
    <property type="entry name" value="Phosphorylase Kinase, domain 1"/>
    <property type="match status" value="1"/>
</dbReference>